<keyword evidence="2" id="KW-0812">Transmembrane</keyword>
<protein>
    <submittedName>
        <fullName evidence="3">Uncharacterized protein</fullName>
    </submittedName>
</protein>
<name>A0ABR2ZHR3_9AGAR</name>
<evidence type="ECO:0000313" key="3">
    <source>
        <dbReference type="EMBL" id="KAL0060754.1"/>
    </source>
</evidence>
<evidence type="ECO:0000313" key="4">
    <source>
        <dbReference type="Proteomes" id="UP001437256"/>
    </source>
</evidence>
<evidence type="ECO:0000256" key="2">
    <source>
        <dbReference type="SAM" id="Phobius"/>
    </source>
</evidence>
<gene>
    <name evidence="3" type="ORF">AAF712_012445</name>
</gene>
<reference evidence="3 4" key="1">
    <citation type="submission" date="2024-05" db="EMBL/GenBank/DDBJ databases">
        <title>A draft genome resource for the thread blight pathogen Marasmius tenuissimus strain MS-2.</title>
        <authorList>
            <person name="Yulfo-Soto G.E."/>
            <person name="Baruah I.K."/>
            <person name="Amoako-Attah I."/>
            <person name="Bukari Y."/>
            <person name="Meinhardt L.W."/>
            <person name="Bailey B.A."/>
            <person name="Cohen S.P."/>
        </authorList>
    </citation>
    <scope>NUCLEOTIDE SEQUENCE [LARGE SCALE GENOMIC DNA]</scope>
    <source>
        <strain evidence="3 4">MS-2</strain>
    </source>
</reference>
<feature type="region of interest" description="Disordered" evidence="1">
    <location>
        <begin position="82"/>
        <end position="107"/>
    </location>
</feature>
<keyword evidence="4" id="KW-1185">Reference proteome</keyword>
<proteinExistence type="predicted"/>
<keyword evidence="2" id="KW-1133">Transmembrane helix</keyword>
<sequence length="107" mass="12192">MIPTTTTWDNLPNNLATLSSAPALRARDEVDERHGKTESIYTYGFLATLITLCAISTTIVIWARRRQRLRIRMIEEAIRSRRVASRETGTKGEDFGEQPVLWEASLE</sequence>
<keyword evidence="2" id="KW-0472">Membrane</keyword>
<dbReference type="Proteomes" id="UP001437256">
    <property type="component" value="Unassembled WGS sequence"/>
</dbReference>
<accession>A0ABR2ZHR3</accession>
<evidence type="ECO:0000256" key="1">
    <source>
        <dbReference type="SAM" id="MobiDB-lite"/>
    </source>
</evidence>
<feature type="compositionally biased region" description="Basic and acidic residues" evidence="1">
    <location>
        <begin position="82"/>
        <end position="94"/>
    </location>
</feature>
<organism evidence="3 4">
    <name type="scientific">Marasmius tenuissimus</name>
    <dbReference type="NCBI Taxonomy" id="585030"/>
    <lineage>
        <taxon>Eukaryota</taxon>
        <taxon>Fungi</taxon>
        <taxon>Dikarya</taxon>
        <taxon>Basidiomycota</taxon>
        <taxon>Agaricomycotina</taxon>
        <taxon>Agaricomycetes</taxon>
        <taxon>Agaricomycetidae</taxon>
        <taxon>Agaricales</taxon>
        <taxon>Marasmiineae</taxon>
        <taxon>Marasmiaceae</taxon>
        <taxon>Marasmius</taxon>
    </lineage>
</organism>
<feature type="transmembrane region" description="Helical" evidence="2">
    <location>
        <begin position="40"/>
        <end position="63"/>
    </location>
</feature>
<dbReference type="EMBL" id="JBBXMP010000162">
    <property type="protein sequence ID" value="KAL0060754.1"/>
    <property type="molecule type" value="Genomic_DNA"/>
</dbReference>
<comment type="caution">
    <text evidence="3">The sequence shown here is derived from an EMBL/GenBank/DDBJ whole genome shotgun (WGS) entry which is preliminary data.</text>
</comment>